<name>A0ABR0ETI9_ZASCE</name>
<dbReference type="Proteomes" id="UP001305779">
    <property type="component" value="Unassembled WGS sequence"/>
</dbReference>
<accession>A0ABR0ETI9</accession>
<feature type="region of interest" description="Disordered" evidence="1">
    <location>
        <begin position="47"/>
        <end position="70"/>
    </location>
</feature>
<evidence type="ECO:0000256" key="1">
    <source>
        <dbReference type="SAM" id="MobiDB-lite"/>
    </source>
</evidence>
<dbReference type="EMBL" id="JAXOVC010000003">
    <property type="protein sequence ID" value="KAK4504565.1"/>
    <property type="molecule type" value="Genomic_DNA"/>
</dbReference>
<feature type="compositionally biased region" description="Polar residues" evidence="1">
    <location>
        <begin position="53"/>
        <end position="65"/>
    </location>
</feature>
<evidence type="ECO:0000256" key="2">
    <source>
        <dbReference type="SAM" id="SignalP"/>
    </source>
</evidence>
<proteinExistence type="predicted"/>
<reference evidence="3 4" key="1">
    <citation type="journal article" date="2023" name="G3 (Bethesda)">
        <title>A chromosome-level genome assembly of Zasmidium syzygii isolated from banana leaves.</title>
        <authorList>
            <person name="van Westerhoven A.C."/>
            <person name="Mehrabi R."/>
            <person name="Talebi R."/>
            <person name="Steentjes M.B.F."/>
            <person name="Corcolon B."/>
            <person name="Chong P.A."/>
            <person name="Kema G.H.J."/>
            <person name="Seidl M.F."/>
        </authorList>
    </citation>
    <scope>NUCLEOTIDE SEQUENCE [LARGE SCALE GENOMIC DNA]</scope>
    <source>
        <strain evidence="3 4">P124</strain>
    </source>
</reference>
<organism evidence="3 4">
    <name type="scientific">Zasmidium cellare</name>
    <name type="common">Wine cellar mold</name>
    <name type="synonym">Racodium cellare</name>
    <dbReference type="NCBI Taxonomy" id="395010"/>
    <lineage>
        <taxon>Eukaryota</taxon>
        <taxon>Fungi</taxon>
        <taxon>Dikarya</taxon>
        <taxon>Ascomycota</taxon>
        <taxon>Pezizomycotina</taxon>
        <taxon>Dothideomycetes</taxon>
        <taxon>Dothideomycetidae</taxon>
        <taxon>Mycosphaerellales</taxon>
        <taxon>Mycosphaerellaceae</taxon>
        <taxon>Zasmidium</taxon>
    </lineage>
</organism>
<sequence>MKFTSAFLLAAAAALTSATAIDMDPAAPAKQDNLRIQFSHDYDCKWRHHGKGQSHQSPENTNNPLLRNPDLPKCGSSDYKGISFKFDKKDEAGKCFSPKDLKFDKDQHDFHSFSFCMPKRLEKQGCKFYIHDDVHCEGVPLHVIDTKDKDGLKPGQCLNVDDGRYEVEHLNDGGARSIRVECPSRPKITICDPKDLEEADQWTGMN</sequence>
<feature type="signal peptide" evidence="2">
    <location>
        <begin position="1"/>
        <end position="20"/>
    </location>
</feature>
<comment type="caution">
    <text evidence="3">The sequence shown here is derived from an EMBL/GenBank/DDBJ whole genome shotgun (WGS) entry which is preliminary data.</text>
</comment>
<gene>
    <name evidence="3" type="ORF">PRZ48_005481</name>
</gene>
<protein>
    <submittedName>
        <fullName evidence="3">Uncharacterized protein</fullName>
    </submittedName>
</protein>
<keyword evidence="4" id="KW-1185">Reference proteome</keyword>
<feature type="chain" id="PRO_5046813729" evidence="2">
    <location>
        <begin position="21"/>
        <end position="206"/>
    </location>
</feature>
<evidence type="ECO:0000313" key="3">
    <source>
        <dbReference type="EMBL" id="KAK4504565.1"/>
    </source>
</evidence>
<keyword evidence="2" id="KW-0732">Signal</keyword>
<evidence type="ECO:0000313" key="4">
    <source>
        <dbReference type="Proteomes" id="UP001305779"/>
    </source>
</evidence>